<evidence type="ECO:0000256" key="12">
    <source>
        <dbReference type="ARBA" id="ARBA00023242"/>
    </source>
</evidence>
<sequence length="294" mass="33575">MPASKKKKTDGGDSVAKAEVLDNEEDSPIVSRTRSGRRLHTPVVKTPVRRTRKSVVREDPIESTESRQESPPDERTADTKGGQVTETVCPDVSKTTSTSADVSQEPVLDTADLIGSDQTSEKENVVNNKVTESTSPTDSKTKAKKKAKKRNRSKSTEKNSQIIPLGKPKSGRVWKERNKQRFSALLRDKPLRTSWEQKMEAKREKQLVKQYQQQLKDEQIREKEEKKRRREEHLKRRAENQRKSEIVQVIKNTAKIKRMKKKTLRKIEKRDTLLMVQKTPPSVKKGSGKTNVSL</sequence>
<comment type="caution">
    <text evidence="14">The sequence shown here is derived from an EMBL/GenBank/DDBJ whole genome shotgun (WGS) entry which is preliminary data.</text>
</comment>
<proteinExistence type="inferred from homology"/>
<keyword evidence="8" id="KW-0698">rRNA processing</keyword>
<evidence type="ECO:0000256" key="13">
    <source>
        <dbReference type="ARBA" id="ARBA00093307"/>
    </source>
</evidence>
<evidence type="ECO:0000256" key="6">
    <source>
        <dbReference type="ARBA" id="ARBA00022454"/>
    </source>
</evidence>
<comment type="function">
    <text evidence="1">Involved in nucleolar integrity and required for processing of the pre-rRNA for the 60S ribosome subunit.</text>
</comment>
<evidence type="ECO:0000256" key="8">
    <source>
        <dbReference type="ARBA" id="ARBA00022552"/>
    </source>
</evidence>
<evidence type="ECO:0000256" key="11">
    <source>
        <dbReference type="ARBA" id="ARBA00023054"/>
    </source>
</evidence>
<gene>
    <name evidence="14" type="ORF">Q8A67_005122</name>
</gene>
<evidence type="ECO:0000256" key="4">
    <source>
        <dbReference type="ARBA" id="ARBA00007869"/>
    </source>
</evidence>
<keyword evidence="10" id="KW-0164">Citrullination</keyword>
<dbReference type="GO" id="GO:0006364">
    <property type="term" value="P:rRNA processing"/>
    <property type="evidence" value="ECO:0007669"/>
    <property type="project" value="UniProtKB-KW"/>
</dbReference>
<keyword evidence="9" id="KW-0597">Phosphoprotein</keyword>
<evidence type="ECO:0000256" key="3">
    <source>
        <dbReference type="ARBA" id="ARBA00004604"/>
    </source>
</evidence>
<evidence type="ECO:0000256" key="2">
    <source>
        <dbReference type="ARBA" id="ARBA00004286"/>
    </source>
</evidence>
<dbReference type="Proteomes" id="UP001187343">
    <property type="component" value="Unassembled WGS sequence"/>
</dbReference>
<evidence type="ECO:0000256" key="9">
    <source>
        <dbReference type="ARBA" id="ARBA00022553"/>
    </source>
</evidence>
<accession>A0AA88TTQ3</accession>
<keyword evidence="7" id="KW-0690">Ribosome biogenesis</keyword>
<dbReference type="InterPro" id="IPR026570">
    <property type="entry name" value="CCDC86"/>
</dbReference>
<dbReference type="Pfam" id="PF03879">
    <property type="entry name" value="Cgr1"/>
    <property type="match status" value="1"/>
</dbReference>
<evidence type="ECO:0000313" key="15">
    <source>
        <dbReference type="Proteomes" id="UP001187343"/>
    </source>
</evidence>
<keyword evidence="15" id="KW-1185">Reference proteome</keyword>
<comment type="similarity">
    <text evidence="4">Belongs to the CGR1 family.</text>
</comment>
<organism evidence="14 15">
    <name type="scientific">Cirrhinus molitorella</name>
    <name type="common">mud carp</name>
    <dbReference type="NCBI Taxonomy" id="172907"/>
    <lineage>
        <taxon>Eukaryota</taxon>
        <taxon>Metazoa</taxon>
        <taxon>Chordata</taxon>
        <taxon>Craniata</taxon>
        <taxon>Vertebrata</taxon>
        <taxon>Euteleostomi</taxon>
        <taxon>Actinopterygii</taxon>
        <taxon>Neopterygii</taxon>
        <taxon>Teleostei</taxon>
        <taxon>Ostariophysi</taxon>
        <taxon>Cypriniformes</taxon>
        <taxon>Cyprinidae</taxon>
        <taxon>Labeoninae</taxon>
        <taxon>Labeonini</taxon>
        <taxon>Cirrhinus</taxon>
    </lineage>
</organism>
<keyword evidence="12" id="KW-0539">Nucleus</keyword>
<dbReference type="GO" id="GO:0005694">
    <property type="term" value="C:chromosome"/>
    <property type="evidence" value="ECO:0007669"/>
    <property type="project" value="UniProtKB-SubCell"/>
</dbReference>
<dbReference type="InterPro" id="IPR005579">
    <property type="entry name" value="Cgr1-like"/>
</dbReference>
<evidence type="ECO:0000256" key="1">
    <source>
        <dbReference type="ARBA" id="ARBA00004090"/>
    </source>
</evidence>
<evidence type="ECO:0000313" key="14">
    <source>
        <dbReference type="EMBL" id="KAK2909285.1"/>
    </source>
</evidence>
<comment type="function">
    <text evidence="13">Required for proper chromosome segregation during mitosis and error-free mitotic progression.</text>
</comment>
<reference evidence="14" key="1">
    <citation type="submission" date="2023-08" db="EMBL/GenBank/DDBJ databases">
        <title>Chromosome-level Genome Assembly of mud carp (Cirrhinus molitorella).</title>
        <authorList>
            <person name="Liu H."/>
        </authorList>
    </citation>
    <scope>NUCLEOTIDE SEQUENCE</scope>
    <source>
        <strain evidence="14">Prfri</strain>
        <tissue evidence="14">Muscle</tissue>
    </source>
</reference>
<dbReference type="PANTHER" id="PTHR13557">
    <property type="entry name" value="COILED-COIL DOMAIN-CONTAINING PROTEIN 86"/>
    <property type="match status" value="1"/>
</dbReference>
<dbReference type="GO" id="GO:0005730">
    <property type="term" value="C:nucleolus"/>
    <property type="evidence" value="ECO:0007669"/>
    <property type="project" value="UniProtKB-SubCell"/>
</dbReference>
<evidence type="ECO:0000256" key="7">
    <source>
        <dbReference type="ARBA" id="ARBA00022517"/>
    </source>
</evidence>
<comment type="subcellular location">
    <subcellularLocation>
        <location evidence="2">Chromosome</location>
    </subcellularLocation>
    <subcellularLocation>
        <location evidence="3">Nucleus</location>
        <location evidence="3">Nucleolus</location>
    </subcellularLocation>
</comment>
<protein>
    <recommendedName>
        <fullName evidence="5">Coiled-coil domain-containing protein 86</fullName>
    </recommendedName>
</protein>
<evidence type="ECO:0000256" key="5">
    <source>
        <dbReference type="ARBA" id="ARBA00016738"/>
    </source>
</evidence>
<dbReference type="AlphaFoldDB" id="A0AA88TTQ3"/>
<name>A0AA88TTQ3_9TELE</name>
<dbReference type="PANTHER" id="PTHR13557:SF1">
    <property type="entry name" value="COILED-COIL DOMAIN-CONTAINING PROTEIN 86"/>
    <property type="match status" value="1"/>
</dbReference>
<keyword evidence="11" id="KW-0175">Coiled coil</keyword>
<keyword evidence="6" id="KW-0158">Chromosome</keyword>
<dbReference type="EMBL" id="JAUYZG010000004">
    <property type="protein sequence ID" value="KAK2909285.1"/>
    <property type="molecule type" value="Genomic_DNA"/>
</dbReference>
<evidence type="ECO:0000256" key="10">
    <source>
        <dbReference type="ARBA" id="ARBA00022934"/>
    </source>
</evidence>